<dbReference type="InterPro" id="IPR024520">
    <property type="entry name" value="DUF3558"/>
</dbReference>
<dbReference type="PROSITE" id="PS51257">
    <property type="entry name" value="PROKAR_LIPOPROTEIN"/>
    <property type="match status" value="1"/>
</dbReference>
<organism evidence="2 3">
    <name type="scientific">Kribbella antibiotica</name>
    <dbReference type="NCBI Taxonomy" id="190195"/>
    <lineage>
        <taxon>Bacteria</taxon>
        <taxon>Bacillati</taxon>
        <taxon>Actinomycetota</taxon>
        <taxon>Actinomycetes</taxon>
        <taxon>Propionibacteriales</taxon>
        <taxon>Kribbellaceae</taxon>
        <taxon>Kribbella</taxon>
    </lineage>
</organism>
<dbReference type="AlphaFoldDB" id="A0A4R4YIN1"/>
<dbReference type="Proteomes" id="UP000295124">
    <property type="component" value="Unassembled WGS sequence"/>
</dbReference>
<dbReference type="EMBL" id="SMKX01000228">
    <property type="protein sequence ID" value="TDD44703.1"/>
    <property type="molecule type" value="Genomic_DNA"/>
</dbReference>
<proteinExistence type="predicted"/>
<gene>
    <name evidence="2" type="ORF">E1263_40220</name>
</gene>
<keyword evidence="1" id="KW-0732">Signal</keyword>
<comment type="caution">
    <text evidence="2">The sequence shown here is derived from an EMBL/GenBank/DDBJ whole genome shotgun (WGS) entry which is preliminary data.</text>
</comment>
<protein>
    <submittedName>
        <fullName evidence="2">DUF3558 domain-containing protein</fullName>
    </submittedName>
</protein>
<feature type="signal peptide" evidence="1">
    <location>
        <begin position="1"/>
        <end position="24"/>
    </location>
</feature>
<feature type="chain" id="PRO_5020830708" evidence="1">
    <location>
        <begin position="25"/>
        <end position="170"/>
    </location>
</feature>
<evidence type="ECO:0000256" key="1">
    <source>
        <dbReference type="SAM" id="SignalP"/>
    </source>
</evidence>
<evidence type="ECO:0000313" key="3">
    <source>
        <dbReference type="Proteomes" id="UP000295124"/>
    </source>
</evidence>
<dbReference type="Pfam" id="PF12079">
    <property type="entry name" value="DUF3558"/>
    <property type="match status" value="1"/>
</dbReference>
<name>A0A4R4YIN1_9ACTN</name>
<reference evidence="2 3" key="1">
    <citation type="submission" date="2019-03" db="EMBL/GenBank/DDBJ databases">
        <title>Draft genome sequences of novel Actinobacteria.</title>
        <authorList>
            <person name="Sahin N."/>
            <person name="Ay H."/>
            <person name="Saygin H."/>
        </authorList>
    </citation>
    <scope>NUCLEOTIDE SEQUENCE [LARGE SCALE GENOMIC DNA]</scope>
    <source>
        <strain evidence="2 3">JCM 13523</strain>
    </source>
</reference>
<sequence>MADMIRVGWVLVAVVALAGCGTTAAEPEAAPVVPAVQQAEPCELVSQELLDRHGLEKSSDNRGVNGRNCVWNSDSNFSLMVLIGWDRAAQTDFHQLFPDPAGEVVIAQVKVVVSKSRLNPSCGTMFVAEQGTVVEVAAGYAAPAPVNAACAQAKAAMAVAIEKLRQQQML</sequence>
<accession>A0A4R4YIN1</accession>
<evidence type="ECO:0000313" key="2">
    <source>
        <dbReference type="EMBL" id="TDD44703.1"/>
    </source>
</evidence>
<keyword evidence="3" id="KW-1185">Reference proteome</keyword>